<organism evidence="4 5">
    <name type="scientific">Anoxybacillus flavithermus (strain DSM 21510 / WK1)</name>
    <dbReference type="NCBI Taxonomy" id="491915"/>
    <lineage>
        <taxon>Bacteria</taxon>
        <taxon>Bacillati</taxon>
        <taxon>Bacillota</taxon>
        <taxon>Bacilli</taxon>
        <taxon>Bacillales</taxon>
        <taxon>Anoxybacillaceae</taxon>
        <taxon>Anoxybacillus</taxon>
    </lineage>
</organism>
<dbReference type="InterPro" id="IPR011006">
    <property type="entry name" value="CheY-like_superfamily"/>
</dbReference>
<dbReference type="PANTHER" id="PTHR45566:SF1">
    <property type="entry name" value="HTH-TYPE TRANSCRIPTIONAL REGULATOR YHJB-RELATED"/>
    <property type="match status" value="1"/>
</dbReference>
<dbReference type="SUPFAM" id="SSF46894">
    <property type="entry name" value="C-terminal effector domain of the bipartite response regulators"/>
    <property type="match status" value="1"/>
</dbReference>
<name>B7GM39_ANOFW</name>
<dbReference type="Proteomes" id="UP000000742">
    <property type="component" value="Chromosome"/>
</dbReference>
<evidence type="ECO:0000313" key="5">
    <source>
        <dbReference type="Proteomes" id="UP000000742"/>
    </source>
</evidence>
<protein>
    <submittedName>
        <fullName evidence="4">DNA-binding response regulator, NarL family, with truncated N-terminal REC domain</fullName>
    </submittedName>
</protein>
<feature type="domain" description="HTH luxR-type" evidence="3">
    <location>
        <begin position="96"/>
        <end position="162"/>
    </location>
</feature>
<dbReference type="GO" id="GO:0003677">
    <property type="term" value="F:DNA binding"/>
    <property type="evidence" value="ECO:0007669"/>
    <property type="project" value="UniProtKB-KW"/>
</dbReference>
<proteinExistence type="predicted"/>
<evidence type="ECO:0000256" key="1">
    <source>
        <dbReference type="ARBA" id="ARBA00023015"/>
    </source>
</evidence>
<dbReference type="KEGG" id="afl:Aflv_2218"/>
<evidence type="ECO:0000313" key="4">
    <source>
        <dbReference type="EMBL" id="ACJ34577.1"/>
    </source>
</evidence>
<dbReference type="STRING" id="491915.Aflv_2218"/>
<dbReference type="HOGENOM" id="CLU_000445_90_1_9"/>
<evidence type="ECO:0000256" key="2">
    <source>
        <dbReference type="ARBA" id="ARBA00023163"/>
    </source>
</evidence>
<sequence>MLNQHHGYEYIYSISFDILIMHIPILDTKTLEWVRRSKRQSPIIHFILICPCYYPAVVSTAYEAGVSAIVTSEIFKTQFPNILQQVANGQTLFLIEQQPPLCKLNDTEIRILQMVSNDFTNRQISEKLNISKRTVERHLSSCFEKLGAHSRAGAIAAAMRLKLIE</sequence>
<dbReference type="CDD" id="cd06170">
    <property type="entry name" value="LuxR_C_like"/>
    <property type="match status" value="1"/>
</dbReference>
<keyword evidence="2" id="KW-0804">Transcription</keyword>
<dbReference type="InterPro" id="IPR000792">
    <property type="entry name" value="Tscrpt_reg_LuxR_C"/>
</dbReference>
<reference evidence="4 5" key="1">
    <citation type="journal article" date="2008" name="Genome Biol.">
        <title>Encapsulated in silica: genome, proteome and physiology of the thermophilic bacterium Anoxybacillus flavithermus WK1.</title>
        <authorList>
            <person name="Saw J.H."/>
            <person name="Mountain B.W."/>
            <person name="Feng L."/>
            <person name="Omelchenko M.V."/>
            <person name="Hou S."/>
            <person name="Saito J.A."/>
            <person name="Stott M.B."/>
            <person name="Li D."/>
            <person name="Zhao G."/>
            <person name="Wu J."/>
            <person name="Galperin M.Y."/>
            <person name="Koonin E.V."/>
            <person name="Makarova K.S."/>
            <person name="Wolf Y.I."/>
            <person name="Rigden D.J."/>
            <person name="Dunfield P.F."/>
            <person name="Wang L."/>
            <person name="Alam M."/>
        </authorList>
    </citation>
    <scope>NUCLEOTIDE SEQUENCE [LARGE SCALE GENOMIC DNA]</scope>
    <source>
        <strain evidence="5">DSM 21510 / WK1</strain>
    </source>
</reference>
<dbReference type="Gene3D" id="3.40.50.2300">
    <property type="match status" value="1"/>
</dbReference>
<dbReference type="SUPFAM" id="SSF52172">
    <property type="entry name" value="CheY-like"/>
    <property type="match status" value="1"/>
</dbReference>
<dbReference type="PRINTS" id="PR00038">
    <property type="entry name" value="HTHLUXR"/>
</dbReference>
<gene>
    <name evidence="4" type="ordered locus">Aflv_2218</name>
</gene>
<evidence type="ECO:0000259" key="3">
    <source>
        <dbReference type="PROSITE" id="PS50043"/>
    </source>
</evidence>
<dbReference type="GO" id="GO:0006355">
    <property type="term" value="P:regulation of DNA-templated transcription"/>
    <property type="evidence" value="ECO:0007669"/>
    <property type="project" value="InterPro"/>
</dbReference>
<dbReference type="PANTHER" id="PTHR45566">
    <property type="entry name" value="HTH-TYPE TRANSCRIPTIONAL REGULATOR YHJB-RELATED"/>
    <property type="match status" value="1"/>
</dbReference>
<dbReference type="GeneID" id="25120032"/>
<dbReference type="eggNOG" id="COG2197">
    <property type="taxonomic scope" value="Bacteria"/>
</dbReference>
<keyword evidence="1" id="KW-0805">Transcription regulation</keyword>
<dbReference type="SMART" id="SM00421">
    <property type="entry name" value="HTH_LUXR"/>
    <property type="match status" value="1"/>
</dbReference>
<accession>B7GM39</accession>
<dbReference type="AlphaFoldDB" id="B7GM39"/>
<dbReference type="InterPro" id="IPR051015">
    <property type="entry name" value="EvgA-like"/>
</dbReference>
<dbReference type="InterPro" id="IPR016032">
    <property type="entry name" value="Sig_transdc_resp-reg_C-effctor"/>
</dbReference>
<dbReference type="EMBL" id="CP000922">
    <property type="protein sequence ID" value="ACJ34577.1"/>
    <property type="molecule type" value="Genomic_DNA"/>
</dbReference>
<dbReference type="PROSITE" id="PS50043">
    <property type="entry name" value="HTH_LUXR_2"/>
    <property type="match status" value="1"/>
</dbReference>
<dbReference type="Pfam" id="PF00196">
    <property type="entry name" value="GerE"/>
    <property type="match status" value="1"/>
</dbReference>
<dbReference type="RefSeq" id="WP_012575754.1">
    <property type="nucleotide sequence ID" value="NC_011567.1"/>
</dbReference>
<keyword evidence="4" id="KW-0238">DNA-binding</keyword>